<dbReference type="EMBL" id="CP120682">
    <property type="protein sequence ID" value="WKN39241.1"/>
    <property type="molecule type" value="Genomic_DNA"/>
</dbReference>
<dbReference type="InterPro" id="IPR025332">
    <property type="entry name" value="DUF4238"/>
</dbReference>
<accession>A0AA49GU81</accession>
<evidence type="ECO:0000313" key="1">
    <source>
        <dbReference type="EMBL" id="WKN39241.1"/>
    </source>
</evidence>
<organism evidence="1">
    <name type="scientific">Roseihalotalea indica</name>
    <dbReference type="NCBI Taxonomy" id="2867963"/>
    <lineage>
        <taxon>Bacteria</taxon>
        <taxon>Pseudomonadati</taxon>
        <taxon>Bacteroidota</taxon>
        <taxon>Cytophagia</taxon>
        <taxon>Cytophagales</taxon>
        <taxon>Catalimonadaceae</taxon>
        <taxon>Roseihalotalea</taxon>
    </lineage>
</organism>
<dbReference type="Pfam" id="PF14022">
    <property type="entry name" value="DUF4238"/>
    <property type="match status" value="1"/>
</dbReference>
<dbReference type="AlphaFoldDB" id="A0AA49GU81"/>
<reference evidence="1" key="2">
    <citation type="journal article" date="2024" name="Antonie Van Leeuwenhoek">
        <title>Roseihalotalea indica gen. nov., sp. nov., a halophilic Bacteroidetes from mesopelagic Southwest Indian Ocean with higher carbohydrate metabolic potential.</title>
        <authorList>
            <person name="Chen B."/>
            <person name="Zhang M."/>
            <person name="Lin D."/>
            <person name="Ye J."/>
            <person name="Tang K."/>
        </authorList>
    </citation>
    <scope>NUCLEOTIDE SEQUENCE</scope>
    <source>
        <strain evidence="1">TK19036</strain>
    </source>
</reference>
<proteinExistence type="predicted"/>
<gene>
    <name evidence="1" type="ORF">K4G66_11110</name>
</gene>
<reference evidence="1" key="1">
    <citation type="journal article" date="2023" name="Comput. Struct. Biotechnol. J.">
        <title>Discovery of a novel marine Bacteroidetes with a rich repertoire of carbohydrate-active enzymes.</title>
        <authorList>
            <person name="Chen B."/>
            <person name="Liu G."/>
            <person name="Chen Q."/>
            <person name="Wang H."/>
            <person name="Liu L."/>
            <person name="Tang K."/>
        </authorList>
    </citation>
    <scope>NUCLEOTIDE SEQUENCE</scope>
    <source>
        <strain evidence="1">TK19036</strain>
    </source>
</reference>
<protein>
    <submittedName>
        <fullName evidence="1">DUF4238 domain-containing protein</fullName>
    </submittedName>
</protein>
<sequence length="300" mass="35402">MKKNTPRKHHFIPQYYLKGFSIPNSEKVWVYDKEDKQKEPFSPNIEKIATERDFYKLNLYEGDEDTRVLEDYFANKIEGPANLILDKILKKERIDILDKDIMSFYIYSMIRRVPDAKKRAKQIIPTLSDSMLKETKEMIESNPKFQNYTISEKEFLLNYAKEFIQEQSDNPSAIFLKPSKSSSTLVVLKTMMAMNWYFLYTTDNYFLTCDNPVFTHRLGNGLTQGELTLPISKNIALWATKINRYPNERSYQLASARRLKEINRRTIHNATRFVYSSAKESWITKIIEKENIQIKSHLDS</sequence>
<name>A0AA49GU81_9BACT</name>